<feature type="compositionally biased region" description="Polar residues" evidence="1">
    <location>
        <begin position="37"/>
        <end position="49"/>
    </location>
</feature>
<reference evidence="3" key="1">
    <citation type="submission" date="2022-11" db="UniProtKB">
        <authorList>
            <consortium name="WormBaseParasite"/>
        </authorList>
    </citation>
    <scope>IDENTIFICATION</scope>
</reference>
<accession>A0A914UN28</accession>
<dbReference type="WBParaSite" id="PSAMB.scaffold11188size3530.g33949.t1">
    <property type="protein sequence ID" value="PSAMB.scaffold11188size3530.g33949.t1"/>
    <property type="gene ID" value="PSAMB.scaffold11188size3530.g33949"/>
</dbReference>
<keyword evidence="2" id="KW-1185">Reference proteome</keyword>
<organism evidence="2 3">
    <name type="scientific">Plectus sambesii</name>
    <dbReference type="NCBI Taxonomy" id="2011161"/>
    <lineage>
        <taxon>Eukaryota</taxon>
        <taxon>Metazoa</taxon>
        <taxon>Ecdysozoa</taxon>
        <taxon>Nematoda</taxon>
        <taxon>Chromadorea</taxon>
        <taxon>Plectida</taxon>
        <taxon>Plectina</taxon>
        <taxon>Plectoidea</taxon>
        <taxon>Plectidae</taxon>
        <taxon>Plectus</taxon>
    </lineage>
</organism>
<feature type="compositionally biased region" description="Polar residues" evidence="1">
    <location>
        <begin position="129"/>
        <end position="145"/>
    </location>
</feature>
<feature type="region of interest" description="Disordered" evidence="1">
    <location>
        <begin position="90"/>
        <end position="163"/>
    </location>
</feature>
<sequence length="268" mass="27737">MRRCCSWPQLETSAVGDGEIDSAKYGGTSALFHVSQSSKSFDSLASPTDSGLPPSEVLDVSSPGIRLMPEEEGGFFSETREETALHDAAPSFVGGENGENAENQPTPTPQISVDSGGSNVDMNVDANVDTASLNADDTLPSTTITTEDDEPSSSGDSRCSSTPPAPAIVCFGSAAGRSFDGGCRCSRRSTNKAVGVPSVDHDSCGASSSTCARAPLATGGAHFRPFPSFAVATAQCDGALSVFVCHYFLKHNAVVDGSCEIYGIGWIY</sequence>
<name>A0A914UN28_9BILA</name>
<feature type="region of interest" description="Disordered" evidence="1">
    <location>
        <begin position="37"/>
        <end position="61"/>
    </location>
</feature>
<dbReference type="Proteomes" id="UP000887566">
    <property type="component" value="Unplaced"/>
</dbReference>
<feature type="compositionally biased region" description="Polar residues" evidence="1">
    <location>
        <begin position="152"/>
        <end position="162"/>
    </location>
</feature>
<dbReference type="AlphaFoldDB" id="A0A914UN28"/>
<evidence type="ECO:0000313" key="3">
    <source>
        <dbReference type="WBParaSite" id="PSAMB.scaffold11188size3530.g33949.t1"/>
    </source>
</evidence>
<evidence type="ECO:0000313" key="2">
    <source>
        <dbReference type="Proteomes" id="UP000887566"/>
    </source>
</evidence>
<evidence type="ECO:0000256" key="1">
    <source>
        <dbReference type="SAM" id="MobiDB-lite"/>
    </source>
</evidence>
<proteinExistence type="predicted"/>
<feature type="compositionally biased region" description="Polar residues" evidence="1">
    <location>
        <begin position="100"/>
        <end position="121"/>
    </location>
</feature>
<protein>
    <submittedName>
        <fullName evidence="3">Uncharacterized protein</fullName>
    </submittedName>
</protein>